<comment type="caution">
    <text evidence="2">The sequence shown here is derived from an EMBL/GenBank/DDBJ whole genome shotgun (WGS) entry which is preliminary data.</text>
</comment>
<keyword evidence="2" id="KW-0548">Nucleotidyltransferase</keyword>
<dbReference type="SUPFAM" id="SSF56672">
    <property type="entry name" value="DNA/RNA polymerases"/>
    <property type="match status" value="1"/>
</dbReference>
<sequence>MSLQFNEVPDIWKHSRITPIHKGGDITDPQNYRPISIICVIAKVFEKLIYNQVSKYVENYNILSQFQSGFRPNYSTTSALLKLTNDVYSALDCGDLTGAIFIDLKKAFDLVDHYLLLDKLYAVGFSQNSLLWFNSYLHNRKQCVVIQGKQSDLFIQERGIPQGSILGPLLCSIFIKDLPLAFSYCSVHLYADDTVIYISNPYLTQIQNLLQSDFNALQEWLHSNNLLLNAKSHTMVFDTKRMFKQKSNDIKIMCNDGTYLHRVDQIKYLGLWLDPELSFKPHIDYILRKINFGTSVLYRSKNCFSYNVRKKLALQLILPFFDYADVIYQNTTKTNLLPLTIAYNKLCRFVIGCSYDTHHCIL</sequence>
<feature type="domain" description="Reverse transcriptase" evidence="1">
    <location>
        <begin position="1"/>
        <end position="273"/>
    </location>
</feature>
<accession>A0ABQ8MX32</accession>
<gene>
    <name evidence="2" type="ORF">H4Q32_003867</name>
</gene>
<keyword evidence="3" id="KW-1185">Reference proteome</keyword>
<dbReference type="PROSITE" id="PS50878">
    <property type="entry name" value="RT_POL"/>
    <property type="match status" value="1"/>
</dbReference>
<evidence type="ECO:0000313" key="3">
    <source>
        <dbReference type="Proteomes" id="UP000830375"/>
    </source>
</evidence>
<protein>
    <submittedName>
        <fullName evidence="2">RNA-directed DNA polymerase from transposon BS</fullName>
    </submittedName>
</protein>
<dbReference type="EMBL" id="JACTAM010000002">
    <property type="protein sequence ID" value="KAI2667398.1"/>
    <property type="molecule type" value="Genomic_DNA"/>
</dbReference>
<dbReference type="PANTHER" id="PTHR33332">
    <property type="entry name" value="REVERSE TRANSCRIPTASE DOMAIN-CONTAINING PROTEIN"/>
    <property type="match status" value="1"/>
</dbReference>
<dbReference type="InterPro" id="IPR000477">
    <property type="entry name" value="RT_dom"/>
</dbReference>
<dbReference type="CDD" id="cd01650">
    <property type="entry name" value="RT_nLTR_like"/>
    <property type="match status" value="1"/>
</dbReference>
<dbReference type="InterPro" id="IPR043502">
    <property type="entry name" value="DNA/RNA_pol_sf"/>
</dbReference>
<reference evidence="2 3" key="1">
    <citation type="submission" date="2022-01" db="EMBL/GenBank/DDBJ databases">
        <title>A high-quality chromosome-level genome assembly of rohu carp, Labeo rohita.</title>
        <authorList>
            <person name="Arick M.A. II"/>
            <person name="Hsu C.-Y."/>
            <person name="Magbanua Z."/>
            <person name="Pechanova O."/>
            <person name="Grover C."/>
            <person name="Miller E."/>
            <person name="Thrash A."/>
            <person name="Ezzel L."/>
            <person name="Alam S."/>
            <person name="Benzie J."/>
            <person name="Hamilton M."/>
            <person name="Karsi A."/>
            <person name="Lawrence M.L."/>
            <person name="Peterson D.G."/>
        </authorList>
    </citation>
    <scope>NUCLEOTIDE SEQUENCE [LARGE SCALE GENOMIC DNA]</scope>
    <source>
        <strain evidence="3">BAU-BD-2019</strain>
        <tissue evidence="2">Blood</tissue>
    </source>
</reference>
<keyword evidence="2" id="KW-0695">RNA-directed DNA polymerase</keyword>
<name>A0ABQ8MX32_LABRO</name>
<proteinExistence type="predicted"/>
<evidence type="ECO:0000259" key="1">
    <source>
        <dbReference type="PROSITE" id="PS50878"/>
    </source>
</evidence>
<dbReference type="Pfam" id="PF00078">
    <property type="entry name" value="RVT_1"/>
    <property type="match status" value="1"/>
</dbReference>
<dbReference type="GO" id="GO:0003964">
    <property type="term" value="F:RNA-directed DNA polymerase activity"/>
    <property type="evidence" value="ECO:0007669"/>
    <property type="project" value="UniProtKB-KW"/>
</dbReference>
<dbReference type="Proteomes" id="UP000830375">
    <property type="component" value="Unassembled WGS sequence"/>
</dbReference>
<keyword evidence="2" id="KW-0808">Transferase</keyword>
<evidence type="ECO:0000313" key="2">
    <source>
        <dbReference type="EMBL" id="KAI2667398.1"/>
    </source>
</evidence>
<organism evidence="2 3">
    <name type="scientific">Labeo rohita</name>
    <name type="common">Indian major carp</name>
    <name type="synonym">Cyprinus rohita</name>
    <dbReference type="NCBI Taxonomy" id="84645"/>
    <lineage>
        <taxon>Eukaryota</taxon>
        <taxon>Metazoa</taxon>
        <taxon>Chordata</taxon>
        <taxon>Craniata</taxon>
        <taxon>Vertebrata</taxon>
        <taxon>Euteleostomi</taxon>
        <taxon>Actinopterygii</taxon>
        <taxon>Neopterygii</taxon>
        <taxon>Teleostei</taxon>
        <taxon>Ostariophysi</taxon>
        <taxon>Cypriniformes</taxon>
        <taxon>Cyprinidae</taxon>
        <taxon>Labeoninae</taxon>
        <taxon>Labeonini</taxon>
        <taxon>Labeo</taxon>
    </lineage>
</organism>